<organism evidence="1">
    <name type="scientific">Brugia malayi</name>
    <name type="common">Filarial nematode worm</name>
    <dbReference type="NCBI Taxonomy" id="6279"/>
    <lineage>
        <taxon>Eukaryota</taxon>
        <taxon>Metazoa</taxon>
        <taxon>Ecdysozoa</taxon>
        <taxon>Nematoda</taxon>
        <taxon>Chromadorea</taxon>
        <taxon>Rhabditida</taxon>
        <taxon>Spirurina</taxon>
        <taxon>Spiruromorpha</taxon>
        <taxon>Filarioidea</taxon>
        <taxon>Onchocercidae</taxon>
        <taxon>Brugia</taxon>
    </lineage>
</organism>
<gene>
    <name evidence="1" type="ORF">Bm10955</name>
    <name evidence="1" type="ORF">BM_Bm10955</name>
</gene>
<protein>
    <submittedName>
        <fullName evidence="1">Bm10955</fullName>
    </submittedName>
</protein>
<dbReference type="EMBL" id="LN857014">
    <property type="protein sequence ID" value="CDQ00654.1"/>
    <property type="molecule type" value="Genomic_DNA"/>
</dbReference>
<reference evidence="1" key="2">
    <citation type="submission" date="2012-12" db="EMBL/GenBank/DDBJ databases">
        <authorList>
            <person name="Gao Y.W."/>
            <person name="Fan S.T."/>
            <person name="Sun H.T."/>
            <person name="Wang Z."/>
            <person name="Gao X.L."/>
            <person name="Li Y.G."/>
            <person name="Wang T.C."/>
            <person name="Zhang K."/>
            <person name="Xu W.W."/>
            <person name="Yu Z.J."/>
            <person name="Xia X.Z."/>
        </authorList>
    </citation>
    <scope>NUCLEOTIDE SEQUENCE</scope>
    <source>
        <strain evidence="1">FR3</strain>
    </source>
</reference>
<accession>A0A0J9Y376</accession>
<evidence type="ECO:0000313" key="1">
    <source>
        <dbReference type="EMBL" id="CDQ00654.1"/>
    </source>
</evidence>
<sequence length="87" mass="9774">MPEAPFTWVSPVCSTYHHGIIHVPCVDPCAACRFIDCKCTCLRTYATNTKRDEDQKSPNTGIYRVAVWLAGCQHIGQRLSSLPSWFS</sequence>
<name>A0A0J9Y376_BRUMA</name>
<proteinExistence type="predicted"/>
<dbReference type="AlphaFoldDB" id="A0A0J9Y376"/>
<reference evidence="1" key="1">
    <citation type="journal article" date="2007" name="Science">
        <title>Draft genome of the filarial nematode parasite Brugia malayi.</title>
        <authorList>
            <person name="Ghedin E."/>
            <person name="Wang S."/>
            <person name="Spiro D."/>
            <person name="Caler E."/>
            <person name="Zhao Q."/>
            <person name="Crabtree J."/>
            <person name="Allen J.E."/>
            <person name="Delcher A.L."/>
            <person name="Guiliano D.B."/>
            <person name="Miranda-Saavedra D."/>
            <person name="Angiuoli S.V."/>
            <person name="Creasy T."/>
            <person name="Amedeo P."/>
            <person name="Haas B."/>
            <person name="El-Sayed N.M."/>
            <person name="Wortman J.R."/>
            <person name="Feldblyum T."/>
            <person name="Tallon L."/>
            <person name="Schatz M."/>
            <person name="Shumway M."/>
            <person name="Koo H."/>
            <person name="Salzberg S.L."/>
            <person name="Schobel S."/>
            <person name="Pertea M."/>
            <person name="Pop M."/>
            <person name="White O."/>
            <person name="Barton G.J."/>
            <person name="Carlow C.K."/>
            <person name="Crawford M.J."/>
            <person name="Daub J."/>
            <person name="Dimmic M.W."/>
            <person name="Estes C.F."/>
            <person name="Foster J.M."/>
            <person name="Ganatra M."/>
            <person name="Gregory W.F."/>
            <person name="Johnson N.M."/>
            <person name="Jin J."/>
            <person name="Komuniecki R."/>
            <person name="Korf I."/>
            <person name="Kumar S."/>
            <person name="Laney S."/>
            <person name="Li B.W."/>
            <person name="Li W."/>
            <person name="Lindblom T.H."/>
            <person name="Lustigman S."/>
            <person name="Ma D."/>
            <person name="Maina C.V."/>
            <person name="Martin D.M."/>
            <person name="McCarter J.P."/>
            <person name="McReynolds L."/>
            <person name="Mitreva M."/>
            <person name="Nutman T.B."/>
            <person name="Parkinson J."/>
            <person name="Peregrin-Alvarez J.M."/>
            <person name="Poole C."/>
            <person name="Ren Q."/>
            <person name="Saunders L."/>
            <person name="Sluder A.E."/>
            <person name="Smith K."/>
            <person name="Stanke M."/>
            <person name="Unnasch T.R."/>
            <person name="Ware J."/>
            <person name="Wei A.D."/>
            <person name="Weil G."/>
            <person name="Williams D.J."/>
            <person name="Zhang Y."/>
            <person name="Williams S.A."/>
            <person name="Fraser-Liggett C."/>
            <person name="Slatko B."/>
            <person name="Blaxter M.L."/>
            <person name="Scott A.L."/>
        </authorList>
    </citation>
    <scope>NUCLEOTIDE SEQUENCE</scope>
    <source>
        <strain evidence="1">FR3</strain>
    </source>
</reference>